<gene>
    <name evidence="1" type="ORF">EOD41_07225</name>
</gene>
<dbReference type="EMBL" id="SACK01000002">
    <property type="protein sequence ID" value="RVU01743.1"/>
    <property type="molecule type" value="Genomic_DNA"/>
</dbReference>
<protein>
    <submittedName>
        <fullName evidence="1">Uncharacterized protein</fullName>
    </submittedName>
</protein>
<accession>A0A437MVS7</accession>
<organism evidence="1 2">
    <name type="scientific">Mucilaginibacter limnophilus</name>
    <dbReference type="NCBI Taxonomy" id="1932778"/>
    <lineage>
        <taxon>Bacteria</taxon>
        <taxon>Pseudomonadati</taxon>
        <taxon>Bacteroidota</taxon>
        <taxon>Sphingobacteriia</taxon>
        <taxon>Sphingobacteriales</taxon>
        <taxon>Sphingobacteriaceae</taxon>
        <taxon>Mucilaginibacter</taxon>
    </lineage>
</organism>
<keyword evidence="2" id="KW-1185">Reference proteome</keyword>
<name>A0A437MVS7_9SPHI</name>
<evidence type="ECO:0000313" key="2">
    <source>
        <dbReference type="Proteomes" id="UP000282759"/>
    </source>
</evidence>
<dbReference type="AlphaFoldDB" id="A0A437MVS7"/>
<sequence>MKKPSKDAIPVSVLRDTTVVADFEGLNGEGKILYLTPKCVLIGLDGIPHTLFVTSNFYPKNLLEEIGQDLFEVRQLILQPTFSNISSGEAGYGSIPDWITNLKKVELIKFAYINLDELWLLRDLPVKQMVLNNIKFSETDLFIKSVNLFHFLDGITYDDSISKEIISRVMLRKSGVKFSYKTD</sequence>
<dbReference type="OrthoDB" id="795920at2"/>
<reference evidence="1 2" key="1">
    <citation type="submission" date="2019-01" db="EMBL/GenBank/DDBJ databases">
        <authorList>
            <person name="Chen W.-M."/>
        </authorList>
    </citation>
    <scope>NUCLEOTIDE SEQUENCE [LARGE SCALE GENOMIC DNA]</scope>
    <source>
        <strain evidence="1 2">YBJ-36</strain>
    </source>
</reference>
<dbReference type="Proteomes" id="UP000282759">
    <property type="component" value="Unassembled WGS sequence"/>
</dbReference>
<proteinExistence type="predicted"/>
<evidence type="ECO:0000313" key="1">
    <source>
        <dbReference type="EMBL" id="RVU01743.1"/>
    </source>
</evidence>
<dbReference type="RefSeq" id="WP_127704108.1">
    <property type="nucleotide sequence ID" value="NZ_SACK01000002.1"/>
</dbReference>
<comment type="caution">
    <text evidence="1">The sequence shown here is derived from an EMBL/GenBank/DDBJ whole genome shotgun (WGS) entry which is preliminary data.</text>
</comment>